<gene>
    <name evidence="17" type="primary">pufB</name>
    <name evidence="17" type="ORF">ABC977_16340</name>
</gene>
<evidence type="ECO:0000259" key="16">
    <source>
        <dbReference type="Pfam" id="PF00556"/>
    </source>
</evidence>
<keyword evidence="9" id="KW-0460">Magnesium</keyword>
<keyword evidence="8" id="KW-0479">Metal-binding</keyword>
<dbReference type="RefSeq" id="WP_369668360.1">
    <property type="nucleotide sequence ID" value="NZ_JBDKXB010000035.1"/>
</dbReference>
<keyword evidence="6" id="KW-0042">Antenna complex</keyword>
<evidence type="ECO:0000256" key="3">
    <source>
        <dbReference type="ARBA" id="ARBA00011052"/>
    </source>
</evidence>
<keyword evidence="11 15" id="KW-1133">Transmembrane helix</keyword>
<evidence type="ECO:0000256" key="9">
    <source>
        <dbReference type="ARBA" id="ARBA00022842"/>
    </source>
</evidence>
<feature type="domain" description="Antenna complex alpha/beta subunit" evidence="16">
    <location>
        <begin position="13"/>
        <end position="48"/>
    </location>
</feature>
<comment type="function">
    <text evidence="1">Antenna complexes are light-harvesting systems, which transfer the excitation energy to the reaction centers.</text>
</comment>
<keyword evidence="5" id="KW-0148">Chlorophyll</keyword>
<accession>A0ABV4BNB6</accession>
<evidence type="ECO:0000256" key="15">
    <source>
        <dbReference type="SAM" id="Phobius"/>
    </source>
</evidence>
<evidence type="ECO:0000256" key="2">
    <source>
        <dbReference type="ARBA" id="ARBA00004249"/>
    </source>
</evidence>
<comment type="similarity">
    <text evidence="3">Belongs to the antenna complex beta subunit family.</text>
</comment>
<keyword evidence="12" id="KW-0157">Chromophore</keyword>
<dbReference type="SUPFAM" id="SSF56918">
    <property type="entry name" value="Light-harvesting complex subunits"/>
    <property type="match status" value="1"/>
</dbReference>
<evidence type="ECO:0000256" key="4">
    <source>
        <dbReference type="ARBA" id="ARBA00022475"/>
    </source>
</evidence>
<protein>
    <submittedName>
        <fullName evidence="17">Light-harvesting antenna LH1, beta subunit</fullName>
    </submittedName>
</protein>
<evidence type="ECO:0000256" key="12">
    <source>
        <dbReference type="ARBA" id="ARBA00022991"/>
    </source>
</evidence>
<dbReference type="Proteomes" id="UP001564408">
    <property type="component" value="Unassembled WGS sequence"/>
</dbReference>
<keyword evidence="13 15" id="KW-0472">Membrane</keyword>
<organism evidence="17 18">
    <name type="scientific">Thioalkalicoccus limnaeus</name>
    <dbReference type="NCBI Taxonomy" id="120681"/>
    <lineage>
        <taxon>Bacteria</taxon>
        <taxon>Pseudomonadati</taxon>
        <taxon>Pseudomonadota</taxon>
        <taxon>Gammaproteobacteria</taxon>
        <taxon>Chromatiales</taxon>
        <taxon>Chromatiaceae</taxon>
        <taxon>Thioalkalicoccus</taxon>
    </lineage>
</organism>
<evidence type="ECO:0000256" key="11">
    <source>
        <dbReference type="ARBA" id="ARBA00022989"/>
    </source>
</evidence>
<reference evidence="17 18" key="1">
    <citation type="submission" date="2024-05" db="EMBL/GenBank/DDBJ databases">
        <title>Genome Sequence and Characterization of the New Strain Purple Sulfur Bacterium of Genus Thioalkalicoccus.</title>
        <authorList>
            <person name="Bryantseva I.A."/>
            <person name="Kyndt J.A."/>
            <person name="Imhoff J.F."/>
        </authorList>
    </citation>
    <scope>NUCLEOTIDE SEQUENCE [LARGE SCALE GENOMIC DNA]</scope>
    <source>
        <strain evidence="17 18">Um2</strain>
    </source>
</reference>
<evidence type="ECO:0000256" key="14">
    <source>
        <dbReference type="ARBA" id="ARBA00023243"/>
    </source>
</evidence>
<dbReference type="InterPro" id="IPR000066">
    <property type="entry name" value="Antenna_a/b"/>
</dbReference>
<dbReference type="Pfam" id="PF00556">
    <property type="entry name" value="LHC"/>
    <property type="match status" value="1"/>
</dbReference>
<evidence type="ECO:0000256" key="8">
    <source>
        <dbReference type="ARBA" id="ARBA00022723"/>
    </source>
</evidence>
<evidence type="ECO:0000256" key="6">
    <source>
        <dbReference type="ARBA" id="ARBA00022549"/>
    </source>
</evidence>
<evidence type="ECO:0000256" key="1">
    <source>
        <dbReference type="ARBA" id="ARBA00002455"/>
    </source>
</evidence>
<name>A0ABV4BNB6_9GAMM</name>
<feature type="transmembrane region" description="Helical" evidence="15">
    <location>
        <begin position="27"/>
        <end position="45"/>
    </location>
</feature>
<dbReference type="EMBL" id="JBDKXB010000035">
    <property type="protein sequence ID" value="MEY6433975.1"/>
    <property type="molecule type" value="Genomic_DNA"/>
</dbReference>
<dbReference type="InterPro" id="IPR035889">
    <property type="entry name" value="Light-harvesting_complex"/>
</dbReference>
<evidence type="ECO:0000256" key="7">
    <source>
        <dbReference type="ARBA" id="ARBA00022692"/>
    </source>
</evidence>
<keyword evidence="14" id="KW-0437">Light-harvesting polypeptide</keyword>
<dbReference type="NCBIfam" id="NF040862">
    <property type="entry name" value="pufB_517_ASD"/>
    <property type="match status" value="1"/>
</dbReference>
<dbReference type="InterPro" id="IPR002362">
    <property type="entry name" value="LHB-1/5"/>
</dbReference>
<dbReference type="PIRSF" id="PIRSF002900">
    <property type="entry name" value="Antenna_beta"/>
    <property type="match status" value="1"/>
</dbReference>
<sequence length="48" mass="5672">MAEKQYNLTGLSDEEAKEFHSIFMPSMYGWFSLVVLAHVLTHLRFPWI</sequence>
<evidence type="ECO:0000256" key="5">
    <source>
        <dbReference type="ARBA" id="ARBA00022494"/>
    </source>
</evidence>
<comment type="caution">
    <text evidence="17">The sequence shown here is derived from an EMBL/GenBank/DDBJ whole genome shotgun (WGS) entry which is preliminary data.</text>
</comment>
<evidence type="ECO:0000313" key="18">
    <source>
        <dbReference type="Proteomes" id="UP001564408"/>
    </source>
</evidence>
<evidence type="ECO:0000256" key="13">
    <source>
        <dbReference type="ARBA" id="ARBA00023136"/>
    </source>
</evidence>
<proteinExistence type="inferred from homology"/>
<dbReference type="PRINTS" id="PR00674">
    <property type="entry name" value="LIGHTHARVSTB"/>
</dbReference>
<keyword evidence="4" id="KW-1003">Cell membrane</keyword>
<dbReference type="Gene3D" id="1.20.5.250">
    <property type="match status" value="1"/>
</dbReference>
<keyword evidence="10" id="KW-0076">Bacteriochlorophyll</keyword>
<dbReference type="InterPro" id="IPR023624">
    <property type="entry name" value="Antenna_beta_dom_sf"/>
</dbReference>
<keyword evidence="7 15" id="KW-0812">Transmembrane</keyword>
<evidence type="ECO:0000313" key="17">
    <source>
        <dbReference type="EMBL" id="MEY6433975.1"/>
    </source>
</evidence>
<keyword evidence="18" id="KW-1185">Reference proteome</keyword>
<evidence type="ECO:0000256" key="10">
    <source>
        <dbReference type="ARBA" id="ARBA00022956"/>
    </source>
</evidence>
<comment type="subcellular location">
    <subcellularLocation>
        <location evidence="2">Cell inner membrane</location>
        <topology evidence="2">Single-pass type II membrane protein</topology>
    </subcellularLocation>
</comment>